<comment type="caution">
    <text evidence="3">The sequence shown here is derived from an EMBL/GenBank/DDBJ whole genome shotgun (WGS) entry which is preliminary data.</text>
</comment>
<gene>
    <name evidence="3" type="ORF">DJ535_22300</name>
</gene>
<dbReference type="EMBL" id="QFVP01000020">
    <property type="protein sequence ID" value="THE33964.1"/>
    <property type="molecule type" value="Genomic_DNA"/>
</dbReference>
<dbReference type="PANTHER" id="PTHR37024">
    <property type="entry name" value="TYPE VI SECRETION SYSTEM DUF2094 AND IMPA-RELATED DOMAIN PROTEIN"/>
    <property type="match status" value="1"/>
</dbReference>
<proteinExistence type="predicted"/>
<dbReference type="Pfam" id="PF12486">
    <property type="entry name" value="VasL"/>
    <property type="match status" value="1"/>
</dbReference>
<sequence>MNDIHSRKVKTGGDPRLLADYAALRDELAKLSHPARPDVDWGRVEQLSLALFRQNGVELQTACWYTLARTRMAGLVGLNEGLAVLEALLMHQWGTLWPQPVHARMEILAGFTQRLHSVLRTLELNYVDLPQVYRAEEHLDALCKHLQRLELKNASQIGELCAFMHNAVIRLENIDAGSGDTGAVTIPASSVGSVSPVSAVPSEPLIYIVREDLATPRIVPESSEPGTGCSWKSFVGGVLTTLVLGSAGLWGWQQINPPTSSPLPIVANEAALTELAQLSPLWLQNYGFVLAATAQPTEAEKLKVQWQRYISSNALPASSLSGWHEGMGGLQVLTQRLNALDERKGKYLTGSELKSMVFAITQNFSRAVPVEEQLYQLSLMDAGAQSPEALMLQTDMHLHQLINRYMLIKQQTVKP</sequence>
<dbReference type="InterPro" id="IPR021069">
    <property type="entry name" value="ImpA_C"/>
</dbReference>
<dbReference type="RefSeq" id="WP_048221694.1">
    <property type="nucleotide sequence ID" value="NZ_QFVP01000020.1"/>
</dbReference>
<dbReference type="Pfam" id="PF06812">
    <property type="entry name" value="ImpA_N"/>
    <property type="match status" value="1"/>
</dbReference>
<evidence type="ECO:0000313" key="3">
    <source>
        <dbReference type="EMBL" id="THE33964.1"/>
    </source>
</evidence>
<evidence type="ECO:0000259" key="1">
    <source>
        <dbReference type="Pfam" id="PF06812"/>
    </source>
</evidence>
<keyword evidence="4" id="KW-1185">Reference proteome</keyword>
<evidence type="ECO:0000259" key="2">
    <source>
        <dbReference type="Pfam" id="PF12486"/>
    </source>
</evidence>
<feature type="domain" description="ImpA N-terminal" evidence="1">
    <location>
        <begin position="9"/>
        <end position="111"/>
    </location>
</feature>
<evidence type="ECO:0000313" key="4">
    <source>
        <dbReference type="Proteomes" id="UP000306790"/>
    </source>
</evidence>
<feature type="domain" description="ImpA C-terminal" evidence="2">
    <location>
        <begin position="270"/>
        <end position="407"/>
    </location>
</feature>
<dbReference type="PANTHER" id="PTHR37024:SF5">
    <property type="entry name" value="IMPA N-TERMINAL DOMAIN-CONTAINING PROTEIN"/>
    <property type="match status" value="1"/>
</dbReference>
<dbReference type="Proteomes" id="UP000306790">
    <property type="component" value="Unassembled WGS sequence"/>
</dbReference>
<reference evidence="3 4" key="1">
    <citation type="submission" date="2018-05" db="EMBL/GenBank/DDBJ databases">
        <title>Isolation and genomic analyses of lactose-positive bacteria from faecal samples of preterm neonates.</title>
        <authorList>
            <person name="Chen Y."/>
            <person name="Brook T.C."/>
            <person name="O'Neill I."/>
            <person name="Soe C.Z."/>
            <person name="Hall L.J."/>
            <person name="Hoyles L."/>
        </authorList>
    </citation>
    <scope>NUCLEOTIDE SEQUENCE [LARGE SCALE GENOMIC DNA]</scope>
    <source>
        <strain evidence="3 4">P080C CL</strain>
    </source>
</reference>
<protein>
    <recommendedName>
        <fullName evidence="5">Type VI secretion system ImpA family N-terminal domain-containing protein</fullName>
    </recommendedName>
</protein>
<name>A0ABY2PQ71_9ENTR</name>
<accession>A0ABY2PQ71</accession>
<evidence type="ECO:0008006" key="5">
    <source>
        <dbReference type="Google" id="ProtNLM"/>
    </source>
</evidence>
<dbReference type="InterPro" id="IPR010657">
    <property type="entry name" value="ImpA_N"/>
</dbReference>
<organism evidence="3 4">
    <name type="scientific">Citrobacter murliniae</name>
    <dbReference type="NCBI Taxonomy" id="67829"/>
    <lineage>
        <taxon>Bacteria</taxon>
        <taxon>Pseudomonadati</taxon>
        <taxon>Pseudomonadota</taxon>
        <taxon>Gammaproteobacteria</taxon>
        <taxon>Enterobacterales</taxon>
        <taxon>Enterobacteriaceae</taxon>
        <taxon>Citrobacter</taxon>
        <taxon>Citrobacter freundii complex</taxon>
    </lineage>
</organism>